<dbReference type="Gene3D" id="1.50.10.20">
    <property type="match status" value="1"/>
</dbReference>
<dbReference type="SUPFAM" id="SSF48208">
    <property type="entry name" value="Six-hairpin glycosidases"/>
    <property type="match status" value="1"/>
</dbReference>
<dbReference type="Proteomes" id="UP000293874">
    <property type="component" value="Unassembled WGS sequence"/>
</dbReference>
<dbReference type="InterPro" id="IPR008928">
    <property type="entry name" value="6-hairpin_glycosidase_sf"/>
</dbReference>
<protein>
    <recommendedName>
        <fullName evidence="3">Glycosyltransferase</fullName>
    </recommendedName>
</protein>
<proteinExistence type="predicted"/>
<reference evidence="1 2" key="1">
    <citation type="submission" date="2019-02" db="EMBL/GenBank/DDBJ databases">
        <title>Genomic Encyclopedia of Type Strains, Phase IV (KMG-IV): sequencing the most valuable type-strain genomes for metagenomic binning, comparative biology and taxonomic classification.</title>
        <authorList>
            <person name="Goeker M."/>
        </authorList>
    </citation>
    <scope>NUCLEOTIDE SEQUENCE [LARGE SCALE GENOMIC DNA]</scope>
    <source>
        <strain evidence="1 2">DSM 18116</strain>
    </source>
</reference>
<dbReference type="OrthoDB" id="9765330at2"/>
<gene>
    <name evidence="1" type="ORF">EV199_1665</name>
</gene>
<dbReference type="GO" id="GO:0005975">
    <property type="term" value="P:carbohydrate metabolic process"/>
    <property type="evidence" value="ECO:0007669"/>
    <property type="project" value="InterPro"/>
</dbReference>
<accession>A0A4Q7N467</accession>
<evidence type="ECO:0000313" key="2">
    <source>
        <dbReference type="Proteomes" id="UP000293874"/>
    </source>
</evidence>
<name>A0A4Q7N467_9BACT</name>
<dbReference type="EMBL" id="SGXA01000001">
    <property type="protein sequence ID" value="RZS75792.1"/>
    <property type="molecule type" value="Genomic_DNA"/>
</dbReference>
<organism evidence="1 2">
    <name type="scientific">Pseudobacter ginsenosidimutans</name>
    <dbReference type="NCBI Taxonomy" id="661488"/>
    <lineage>
        <taxon>Bacteria</taxon>
        <taxon>Pseudomonadati</taxon>
        <taxon>Bacteroidota</taxon>
        <taxon>Chitinophagia</taxon>
        <taxon>Chitinophagales</taxon>
        <taxon>Chitinophagaceae</taxon>
        <taxon>Pseudobacter</taxon>
    </lineage>
</organism>
<keyword evidence="2" id="KW-1185">Reference proteome</keyword>
<dbReference type="AlphaFoldDB" id="A0A4Q7N467"/>
<evidence type="ECO:0000313" key="1">
    <source>
        <dbReference type="EMBL" id="RZS75792.1"/>
    </source>
</evidence>
<sequence>MTQEAVSMASNTIPFRSDQMPDLNFKHIVNLTDLTGIIQHALFSMPNRKEGYCIDDNARALFFTVLACKFNRKDEIAQSLLPVYLGFIHFMQSDDGYFCNFLTYAKEITEHRGSEDSFGRTMMALGFLINEGPSHFAVKTGQEIFAKAYPHVSSLVSIRGMANSIIGICQYIKYHYPDDRKTEMVVTLSDKMIAMYKASKRPGWSWFEPVLTYDNAMLPLALLNAYEITQDEEYLTIGLEAMAFLESKVFVDDKCRPVGNRGWYERGGKPAQFDQQGIDVMAMVLLYQQAFRITRDDQYLQRMQQAYQWFIGENDLGLSLYDTSTGGCADGLQEDAVNLNQGAESTLAYWISHMVVVLGLSE</sequence>
<comment type="caution">
    <text evidence="1">The sequence shown here is derived from an EMBL/GenBank/DDBJ whole genome shotgun (WGS) entry which is preliminary data.</text>
</comment>
<evidence type="ECO:0008006" key="3">
    <source>
        <dbReference type="Google" id="ProtNLM"/>
    </source>
</evidence>